<dbReference type="EMBL" id="JACJKY010000001">
    <property type="protein sequence ID" value="MBM6919663.1"/>
    <property type="molecule type" value="Genomic_DNA"/>
</dbReference>
<organism evidence="2 3">
    <name type="scientific">Merdimmobilis hominis</name>
    <dbReference type="NCBI Taxonomy" id="2897707"/>
    <lineage>
        <taxon>Bacteria</taxon>
        <taxon>Bacillati</taxon>
        <taxon>Bacillota</taxon>
        <taxon>Clostridia</taxon>
        <taxon>Eubacteriales</taxon>
        <taxon>Oscillospiraceae</taxon>
        <taxon>Merdimmobilis</taxon>
    </lineage>
</organism>
<evidence type="ECO:0000313" key="3">
    <source>
        <dbReference type="Proteomes" id="UP000774750"/>
    </source>
</evidence>
<reference evidence="2" key="2">
    <citation type="journal article" date="2021" name="Sci. Rep.">
        <title>The distribution of antibiotic resistance genes in chicken gut microbiota commensals.</title>
        <authorList>
            <person name="Juricova H."/>
            <person name="Matiasovicova J."/>
            <person name="Kubasova T."/>
            <person name="Cejkova D."/>
            <person name="Rychlik I."/>
        </authorList>
    </citation>
    <scope>NUCLEOTIDE SEQUENCE</scope>
    <source>
        <strain evidence="2">An559</strain>
    </source>
</reference>
<dbReference type="RefSeq" id="WP_204443645.1">
    <property type="nucleotide sequence ID" value="NZ_JACJKY010000001.1"/>
</dbReference>
<evidence type="ECO:0000313" key="2">
    <source>
        <dbReference type="EMBL" id="MBM6919663.1"/>
    </source>
</evidence>
<name>A0A939BDP9_9FIRM</name>
<proteinExistence type="predicted"/>
<accession>A0A939BDP9</accession>
<evidence type="ECO:0000259" key="1">
    <source>
        <dbReference type="Pfam" id="PF23343"/>
    </source>
</evidence>
<gene>
    <name evidence="2" type="ORF">H6A12_00575</name>
</gene>
<feature type="domain" description="Replication-associated protein ORF2/G2P" evidence="1">
    <location>
        <begin position="67"/>
        <end position="167"/>
    </location>
</feature>
<dbReference type="Pfam" id="PF23343">
    <property type="entry name" value="REP_ORF2-G2P"/>
    <property type="match status" value="1"/>
</dbReference>
<dbReference type="AlphaFoldDB" id="A0A939BDP9"/>
<keyword evidence="3" id="KW-1185">Reference proteome</keyword>
<sequence>MPLYKKIIKAGDVLEHETYFSVRERGKTVPREPRRAPTTEAQAKLNEINRIKHFRRKINANFVPGDLYLTLPYADEPTPEEAMRYLSNFIRRINYSRKKANLENVKFIAVTEYQGKRLHHHVIMSRISAEEVIAQWEKTPGAGNVEIQTLYSHDTDYSNLADYLMKETRSRTGKRWTESRNLKQPTIIYTNASKQDKKALQGGKPYIPKGYTLIEENRVANDITGISCYFKYIKNARLSNSRTQNKKGKIR</sequence>
<dbReference type="Proteomes" id="UP000774750">
    <property type="component" value="Unassembled WGS sequence"/>
</dbReference>
<dbReference type="InterPro" id="IPR056906">
    <property type="entry name" value="ORF2/G2P_dom"/>
</dbReference>
<protein>
    <recommendedName>
        <fullName evidence="1">Replication-associated protein ORF2/G2P domain-containing protein</fullName>
    </recommendedName>
</protein>
<reference evidence="2" key="1">
    <citation type="submission" date="2020-08" db="EMBL/GenBank/DDBJ databases">
        <authorList>
            <person name="Cejkova D."/>
            <person name="Kubasova T."/>
            <person name="Jahodarova E."/>
            <person name="Rychlik I."/>
        </authorList>
    </citation>
    <scope>NUCLEOTIDE SEQUENCE</scope>
    <source>
        <strain evidence="2">An559</strain>
    </source>
</reference>
<comment type="caution">
    <text evidence="2">The sequence shown here is derived from an EMBL/GenBank/DDBJ whole genome shotgun (WGS) entry which is preliminary data.</text>
</comment>